<dbReference type="PANTHER" id="PTHR47253:SF8">
    <property type="entry name" value="ISOCHORISMATE SYNTHASE 1, CHLOROPLASTIC"/>
    <property type="match status" value="1"/>
</dbReference>
<reference evidence="1 2" key="1">
    <citation type="journal article" date="2020" name="BMC Genomics">
        <title>Intraspecific diversification of the crop wild relative Brassica cretica Lam. using demographic model selection.</title>
        <authorList>
            <person name="Kioukis A."/>
            <person name="Michalopoulou V.A."/>
            <person name="Briers L."/>
            <person name="Pirintsos S."/>
            <person name="Studholme D.J."/>
            <person name="Pavlidis P."/>
            <person name="Sarris P.F."/>
        </authorList>
    </citation>
    <scope>NUCLEOTIDE SEQUENCE [LARGE SCALE GENOMIC DNA]</scope>
    <source>
        <strain evidence="2">cv. PFS-1207/04</strain>
    </source>
</reference>
<evidence type="ECO:0000313" key="1">
    <source>
        <dbReference type="EMBL" id="KAF3590559.1"/>
    </source>
</evidence>
<accession>A0ABQ7E2T9</accession>
<protein>
    <submittedName>
        <fullName evidence="1">Uncharacterized protein</fullName>
    </submittedName>
</protein>
<dbReference type="EMBL" id="QGKV02000299">
    <property type="protein sequence ID" value="KAF3590559.1"/>
    <property type="molecule type" value="Genomic_DNA"/>
</dbReference>
<dbReference type="PANTHER" id="PTHR47253">
    <property type="match status" value="1"/>
</dbReference>
<dbReference type="Proteomes" id="UP000266723">
    <property type="component" value="Unassembled WGS sequence"/>
</dbReference>
<gene>
    <name evidence="1" type="ORF">DY000_02023401</name>
</gene>
<comment type="caution">
    <text evidence="1">The sequence shown here is derived from an EMBL/GenBank/DDBJ whole genome shotgun (WGS) entry which is preliminary data.</text>
</comment>
<dbReference type="InterPro" id="IPR044250">
    <property type="entry name" value="MenF-like"/>
</dbReference>
<name>A0ABQ7E2T9_BRACR</name>
<proteinExistence type="predicted"/>
<organism evidence="1 2">
    <name type="scientific">Brassica cretica</name>
    <name type="common">Mustard</name>
    <dbReference type="NCBI Taxonomy" id="69181"/>
    <lineage>
        <taxon>Eukaryota</taxon>
        <taxon>Viridiplantae</taxon>
        <taxon>Streptophyta</taxon>
        <taxon>Embryophyta</taxon>
        <taxon>Tracheophyta</taxon>
        <taxon>Spermatophyta</taxon>
        <taxon>Magnoliopsida</taxon>
        <taxon>eudicotyledons</taxon>
        <taxon>Gunneridae</taxon>
        <taxon>Pentapetalae</taxon>
        <taxon>rosids</taxon>
        <taxon>malvids</taxon>
        <taxon>Brassicales</taxon>
        <taxon>Brassicaceae</taxon>
        <taxon>Brassiceae</taxon>
        <taxon>Brassica</taxon>
    </lineage>
</organism>
<keyword evidence="2" id="KW-1185">Reference proteome</keyword>
<sequence length="84" mass="9656">MIRSNVYNSRRRLVWLICKWLIHAQVEFNEFGGSSMLAATLAWDDELSWTLENAIEALLETMLQVNAFELLVGLYTNEGYEGSL</sequence>
<evidence type="ECO:0000313" key="2">
    <source>
        <dbReference type="Proteomes" id="UP000266723"/>
    </source>
</evidence>